<dbReference type="AlphaFoldDB" id="A0A919G6I6"/>
<evidence type="ECO:0000313" key="3">
    <source>
        <dbReference type="EMBL" id="GHH78316.1"/>
    </source>
</evidence>
<accession>A0A919G6I6</accession>
<comment type="caution">
    <text evidence="3">The sequence shown here is derived from an EMBL/GenBank/DDBJ whole genome shotgun (WGS) entry which is preliminary data.</text>
</comment>
<feature type="domain" description="DUF8094" evidence="2">
    <location>
        <begin position="44"/>
        <end position="330"/>
    </location>
</feature>
<keyword evidence="4" id="KW-1185">Reference proteome</keyword>
<feature type="chain" id="PRO_5037321098" description="DUF8094 domain-containing protein" evidence="1">
    <location>
        <begin position="30"/>
        <end position="339"/>
    </location>
</feature>
<reference evidence="3" key="2">
    <citation type="submission" date="2020-09" db="EMBL/GenBank/DDBJ databases">
        <authorList>
            <person name="Sun Q."/>
            <person name="Zhou Y."/>
        </authorList>
    </citation>
    <scope>NUCLEOTIDE SEQUENCE</scope>
    <source>
        <strain evidence="3">CGMCC 4.7398</strain>
    </source>
</reference>
<name>A0A919G6I6_9MICO</name>
<feature type="signal peptide" evidence="1">
    <location>
        <begin position="1"/>
        <end position="29"/>
    </location>
</feature>
<dbReference type="EMBL" id="BNAS01000007">
    <property type="protein sequence ID" value="GHH78316.1"/>
    <property type="molecule type" value="Genomic_DNA"/>
</dbReference>
<reference evidence="3" key="1">
    <citation type="journal article" date="2014" name="Int. J. Syst. Evol. Microbiol.">
        <title>Complete genome sequence of Corynebacterium casei LMG S-19264T (=DSM 44701T), isolated from a smear-ripened cheese.</title>
        <authorList>
            <consortium name="US DOE Joint Genome Institute (JGI-PGF)"/>
            <person name="Walter F."/>
            <person name="Albersmeier A."/>
            <person name="Kalinowski J."/>
            <person name="Ruckert C."/>
        </authorList>
    </citation>
    <scope>NUCLEOTIDE SEQUENCE</scope>
    <source>
        <strain evidence="3">CGMCC 4.7398</strain>
    </source>
</reference>
<dbReference type="Pfam" id="PF26366">
    <property type="entry name" value="DUF8094"/>
    <property type="match status" value="1"/>
</dbReference>
<gene>
    <name evidence="3" type="ORF">GCM10017772_41350</name>
</gene>
<organism evidence="3 4">
    <name type="scientific">Promicromonospora soli</name>
    <dbReference type="NCBI Taxonomy" id="2035533"/>
    <lineage>
        <taxon>Bacteria</taxon>
        <taxon>Bacillati</taxon>
        <taxon>Actinomycetota</taxon>
        <taxon>Actinomycetes</taxon>
        <taxon>Micrococcales</taxon>
        <taxon>Promicromonosporaceae</taxon>
        <taxon>Promicromonospora</taxon>
    </lineage>
</organism>
<protein>
    <recommendedName>
        <fullName evidence="2">DUF8094 domain-containing protein</fullName>
    </recommendedName>
</protein>
<dbReference type="Proteomes" id="UP000627369">
    <property type="component" value="Unassembled WGS sequence"/>
</dbReference>
<evidence type="ECO:0000313" key="4">
    <source>
        <dbReference type="Proteomes" id="UP000627369"/>
    </source>
</evidence>
<keyword evidence="1" id="KW-0732">Signal</keyword>
<dbReference type="InterPro" id="IPR058407">
    <property type="entry name" value="DUF8094"/>
</dbReference>
<evidence type="ECO:0000259" key="2">
    <source>
        <dbReference type="Pfam" id="PF26366"/>
    </source>
</evidence>
<sequence>MKHPMRYARTRTMAVVATLLATGLLAGCAEELPTPKPEAPVAEAVVTQSQERKILDKVAGVVADVTKVGQAKALEDRLTGPALSIRETQLQVAAARKDTEPLTDLTMEMQQVILPSDQEWPRSSYAITVQPKDLTTPVLMAFEQSSAREQYKLWGWVRLLPGVTMPQFAEADLGSPAVPPDDKSLKVSPETAIAQYASVLTVDERSKYAENFADDDLRQFFRDYGKLQVDAINKEECKGAFEVAYEPTKDPVKAVRTADGGALVIAAMISKETITAREDGCEIGPPTKTTQALWGDADVTNVVEVNYEDMVAMYLPPEGSNDQISLVGYEHVPSSVSND</sequence>
<proteinExistence type="predicted"/>
<evidence type="ECO:0000256" key="1">
    <source>
        <dbReference type="SAM" id="SignalP"/>
    </source>
</evidence>
<dbReference type="PROSITE" id="PS51257">
    <property type="entry name" value="PROKAR_LIPOPROTEIN"/>
    <property type="match status" value="1"/>
</dbReference>